<comment type="pathway">
    <text evidence="1 7">Carbohydrate degradation; pentose phosphate pathway; D-ribulose 5-phosphate from D-glucose 6-phosphate (oxidative stage): step 1/3.</text>
</comment>
<name>A0ABU4JQZ5_9CLOT</name>
<feature type="domain" description="Glucose-6-phosphate dehydrogenase NAD-binding" evidence="8">
    <location>
        <begin position="13"/>
        <end position="194"/>
    </location>
</feature>
<comment type="caution">
    <text evidence="7">Lacks conserved residue(s) required for the propagation of feature annotation.</text>
</comment>
<dbReference type="InterPro" id="IPR036291">
    <property type="entry name" value="NAD(P)-bd_dom_sf"/>
</dbReference>
<dbReference type="PANTHER" id="PTHR23429">
    <property type="entry name" value="GLUCOSE-6-PHOSPHATE 1-DEHYDROGENASE G6PD"/>
    <property type="match status" value="1"/>
</dbReference>
<evidence type="ECO:0000256" key="4">
    <source>
        <dbReference type="ARBA" id="ARBA00022857"/>
    </source>
</evidence>
<keyword evidence="6 7" id="KW-0119">Carbohydrate metabolism</keyword>
<sequence>MEITKDLSCVMTIFGGTGDLAHRKLIPAIYNLLHENMLPENFAVVAVGRRDLSHEEYRDSIYQSIQKFSRLKIDNDLWNVLRNKIYYSKFSFDDNLGYSKLNEFLKALDKEYHTNGNRMYYLAVAPEYFEVIVDKLNNHNMVDTREGFKRVVIEKPFGRDLKSAQYLNKKITEVFSEDNTYRIDHYLGKEMIQNIMIIRFANSIFEPIWNNKYIDNIQITAIETVGVENRGGYYEKAGALRDMVQNHMLQLLTLTAMEPPPSLKTEHIRDEKVKVLQSLEKLTPEFIKSNVVRGQYGAGSIEGKVVPAYRNEANVSPESKVETFAALKMHVQNFRWAGVPFYIRSGKRLDRKSTEITVQFKELPNILYFKENKELQPNLLTIKVNPMEGVVFQFNGKEPGSRNNILPLQMDFCQNCEFESNTPEAYERLLYDVMKGDPTLFTRWDEVEYSWKFVDSILEAWKSEENSFPNYEAGSNGPREAELLLSRDNRKWWNIESNSFCARK</sequence>
<comment type="caution">
    <text evidence="10">The sequence shown here is derived from an EMBL/GenBank/DDBJ whole genome shotgun (WGS) entry which is preliminary data.</text>
</comment>
<feature type="binding site" evidence="7">
    <location>
        <position position="347"/>
    </location>
    <ligand>
        <name>substrate</name>
    </ligand>
</feature>
<feature type="binding site" evidence="7">
    <location>
        <position position="189"/>
    </location>
    <ligand>
        <name>substrate</name>
    </ligand>
</feature>
<dbReference type="PIRSF" id="PIRSF000110">
    <property type="entry name" value="G6PD"/>
    <property type="match status" value="1"/>
</dbReference>
<feature type="domain" description="Glucose-6-phosphate dehydrogenase C-terminal" evidence="9">
    <location>
        <begin position="196"/>
        <end position="493"/>
    </location>
</feature>
<feature type="binding site" evidence="7">
    <location>
        <position position="155"/>
    </location>
    <ligand>
        <name>NADP(+)</name>
        <dbReference type="ChEBI" id="CHEBI:58349"/>
    </ligand>
</feature>
<keyword evidence="5 7" id="KW-0560">Oxidoreductase</keyword>
<dbReference type="InterPro" id="IPR019796">
    <property type="entry name" value="G6P_DH_AS"/>
</dbReference>
<dbReference type="InterPro" id="IPR022675">
    <property type="entry name" value="G6P_DH_C"/>
</dbReference>
<dbReference type="EC" id="1.1.1.49" evidence="7"/>
<evidence type="ECO:0000259" key="9">
    <source>
        <dbReference type="Pfam" id="PF02781"/>
    </source>
</evidence>
<keyword evidence="3 7" id="KW-0313">Glucose metabolism</keyword>
<dbReference type="Proteomes" id="UP001281656">
    <property type="component" value="Unassembled WGS sequence"/>
</dbReference>
<dbReference type="Gene3D" id="3.30.360.10">
    <property type="entry name" value="Dihydrodipicolinate Reductase, domain 2"/>
    <property type="match status" value="1"/>
</dbReference>
<evidence type="ECO:0000256" key="5">
    <source>
        <dbReference type="ARBA" id="ARBA00023002"/>
    </source>
</evidence>
<comment type="catalytic activity">
    <reaction evidence="7">
        <text>D-glucose 6-phosphate + NADP(+) = 6-phospho-D-glucono-1,5-lactone + NADPH + H(+)</text>
        <dbReference type="Rhea" id="RHEA:15841"/>
        <dbReference type="ChEBI" id="CHEBI:15378"/>
        <dbReference type="ChEBI" id="CHEBI:57783"/>
        <dbReference type="ChEBI" id="CHEBI:57955"/>
        <dbReference type="ChEBI" id="CHEBI:58349"/>
        <dbReference type="ChEBI" id="CHEBI:61548"/>
        <dbReference type="EC" id="1.1.1.49"/>
    </reaction>
</comment>
<evidence type="ECO:0000256" key="3">
    <source>
        <dbReference type="ARBA" id="ARBA00022526"/>
    </source>
</evidence>
<evidence type="ECO:0000256" key="6">
    <source>
        <dbReference type="ARBA" id="ARBA00023277"/>
    </source>
</evidence>
<feature type="binding site" evidence="7">
    <location>
        <position position="352"/>
    </location>
    <ligand>
        <name>substrate</name>
    </ligand>
</feature>
<dbReference type="Gene3D" id="3.40.50.720">
    <property type="entry name" value="NAD(P)-binding Rossmann-like Domain"/>
    <property type="match status" value="1"/>
</dbReference>
<accession>A0ABU4JQZ5</accession>
<dbReference type="NCBIfam" id="TIGR00871">
    <property type="entry name" value="zwf"/>
    <property type="match status" value="1"/>
</dbReference>
<dbReference type="SUPFAM" id="SSF51735">
    <property type="entry name" value="NAD(P)-binding Rossmann-fold domains"/>
    <property type="match status" value="1"/>
</dbReference>
<keyword evidence="11" id="KW-1185">Reference proteome</keyword>
<feature type="binding site" evidence="7">
    <location>
        <position position="223"/>
    </location>
    <ligand>
        <name>substrate</name>
    </ligand>
</feature>
<dbReference type="EMBL" id="JARUJP010000004">
    <property type="protein sequence ID" value="MDW8800550.1"/>
    <property type="molecule type" value="Genomic_DNA"/>
</dbReference>
<comment type="function">
    <text evidence="7">Catalyzes the oxidation of glucose 6-phosphate to 6-phosphogluconolactone.</text>
</comment>
<proteinExistence type="inferred from homology"/>
<feature type="active site" description="Proton acceptor" evidence="7">
    <location>
        <position position="247"/>
    </location>
</feature>
<feature type="binding site" evidence="7">
    <location>
        <position position="49"/>
    </location>
    <ligand>
        <name>NADP(+)</name>
        <dbReference type="ChEBI" id="CHEBI:58349"/>
    </ligand>
</feature>
<dbReference type="Pfam" id="PF00479">
    <property type="entry name" value="G6PD_N"/>
    <property type="match status" value="1"/>
</dbReference>
<evidence type="ECO:0000256" key="2">
    <source>
        <dbReference type="ARBA" id="ARBA00009975"/>
    </source>
</evidence>
<comment type="similarity">
    <text evidence="2 7">Belongs to the glucose-6-phosphate dehydrogenase family.</text>
</comment>
<dbReference type="PROSITE" id="PS00069">
    <property type="entry name" value="G6P_DEHYDROGENASE"/>
    <property type="match status" value="1"/>
</dbReference>
<organism evidence="10 11">
    <name type="scientific">Clostridium tanneri</name>
    <dbReference type="NCBI Taxonomy" id="3037988"/>
    <lineage>
        <taxon>Bacteria</taxon>
        <taxon>Bacillati</taxon>
        <taxon>Bacillota</taxon>
        <taxon>Clostridia</taxon>
        <taxon>Eubacteriales</taxon>
        <taxon>Clostridiaceae</taxon>
        <taxon>Clostridium</taxon>
    </lineage>
</organism>
<evidence type="ECO:0000313" key="10">
    <source>
        <dbReference type="EMBL" id="MDW8800550.1"/>
    </source>
</evidence>
<evidence type="ECO:0000256" key="7">
    <source>
        <dbReference type="HAMAP-Rule" id="MF_00966"/>
    </source>
</evidence>
<evidence type="ECO:0000313" key="11">
    <source>
        <dbReference type="Proteomes" id="UP001281656"/>
    </source>
</evidence>
<evidence type="ECO:0000259" key="8">
    <source>
        <dbReference type="Pfam" id="PF00479"/>
    </source>
</evidence>
<evidence type="ECO:0000256" key="1">
    <source>
        <dbReference type="ARBA" id="ARBA00004937"/>
    </source>
</evidence>
<dbReference type="HAMAP" id="MF_00966">
    <property type="entry name" value="G6PD"/>
    <property type="match status" value="1"/>
</dbReference>
<reference evidence="10 11" key="1">
    <citation type="submission" date="2023-04" db="EMBL/GenBank/DDBJ databases">
        <title>Clostridium tannerae sp. nov., isolated from the fecal material of an alpaca.</title>
        <authorList>
            <person name="Miller S."/>
            <person name="Hendry M."/>
            <person name="King J."/>
            <person name="Sankaranarayanan K."/>
            <person name="Lawson P.A."/>
        </authorList>
    </citation>
    <scope>NUCLEOTIDE SEQUENCE [LARGE SCALE GENOMIC DNA]</scope>
    <source>
        <strain evidence="10 11">A1-XYC3</strain>
    </source>
</reference>
<dbReference type="InterPro" id="IPR001282">
    <property type="entry name" value="G6P_DH"/>
</dbReference>
<dbReference type="RefSeq" id="WP_318797039.1">
    <property type="nucleotide sequence ID" value="NZ_JARUJP010000004.1"/>
</dbReference>
<gene>
    <name evidence="7 10" type="primary">zwf</name>
    <name evidence="10" type="ORF">P8V03_05205</name>
</gene>
<dbReference type="PANTHER" id="PTHR23429:SF0">
    <property type="entry name" value="GLUCOSE-6-PHOSPHATE 1-DEHYDROGENASE"/>
    <property type="match status" value="1"/>
</dbReference>
<feature type="binding site" evidence="7">
    <location>
        <position position="242"/>
    </location>
    <ligand>
        <name>substrate</name>
    </ligand>
</feature>
<dbReference type="InterPro" id="IPR022674">
    <property type="entry name" value="G6P_DH_NAD-bd"/>
</dbReference>
<dbReference type="SUPFAM" id="SSF55347">
    <property type="entry name" value="Glyceraldehyde-3-phosphate dehydrogenase-like, C-terminal domain"/>
    <property type="match status" value="1"/>
</dbReference>
<dbReference type="PRINTS" id="PR00079">
    <property type="entry name" value="G6PDHDRGNASE"/>
</dbReference>
<keyword evidence="4 7" id="KW-0521">NADP</keyword>
<dbReference type="Pfam" id="PF02781">
    <property type="entry name" value="G6PD_C"/>
    <property type="match status" value="1"/>
</dbReference>
<feature type="binding site" evidence="7">
    <location>
        <position position="185"/>
    </location>
    <ligand>
        <name>substrate</name>
    </ligand>
</feature>
<protein>
    <recommendedName>
        <fullName evidence="7">Glucose-6-phosphate 1-dehydrogenase</fullName>
        <shortName evidence="7">G6PD</shortName>
        <ecNumber evidence="7">1.1.1.49</ecNumber>
    </recommendedName>
</protein>